<feature type="transmembrane region" description="Helical" evidence="5">
    <location>
        <begin position="176"/>
        <end position="194"/>
    </location>
</feature>
<reference evidence="6" key="1">
    <citation type="submission" date="2023-06" db="EMBL/GenBank/DDBJ databases">
        <title>MT1 and MT2 Draft Genomes of Novel Species.</title>
        <authorList>
            <person name="Venkateswaran K."/>
        </authorList>
    </citation>
    <scope>NUCLEOTIDE SEQUENCE</scope>
    <source>
        <strain evidence="6">IIF3SC-B10</strain>
    </source>
</reference>
<keyword evidence="7" id="KW-1185">Reference proteome</keyword>
<comment type="caution">
    <text evidence="6">The sequence shown here is derived from an EMBL/GenBank/DDBJ whole genome shotgun (WGS) entry which is preliminary data.</text>
</comment>
<dbReference type="CDD" id="cd16914">
    <property type="entry name" value="EcfT"/>
    <property type="match status" value="1"/>
</dbReference>
<comment type="subcellular location">
    <subcellularLocation>
        <location evidence="1">Membrane</location>
        <topology evidence="1">Multi-pass membrane protein</topology>
    </subcellularLocation>
</comment>
<feature type="transmembrane region" description="Helical" evidence="5">
    <location>
        <begin position="96"/>
        <end position="117"/>
    </location>
</feature>
<feature type="transmembrane region" description="Helical" evidence="5">
    <location>
        <begin position="232"/>
        <end position="250"/>
    </location>
</feature>
<proteinExistence type="predicted"/>
<dbReference type="EMBL" id="JAROCG010000002">
    <property type="protein sequence ID" value="MDN4612197.1"/>
    <property type="molecule type" value="Genomic_DNA"/>
</dbReference>
<evidence type="ECO:0000256" key="2">
    <source>
        <dbReference type="ARBA" id="ARBA00022692"/>
    </source>
</evidence>
<organism evidence="6 7">
    <name type="scientific">Arthrobacter burdickii</name>
    <dbReference type="NCBI Taxonomy" id="3035920"/>
    <lineage>
        <taxon>Bacteria</taxon>
        <taxon>Bacillati</taxon>
        <taxon>Actinomycetota</taxon>
        <taxon>Actinomycetes</taxon>
        <taxon>Micrococcales</taxon>
        <taxon>Micrococcaceae</taxon>
        <taxon>Arthrobacter</taxon>
    </lineage>
</organism>
<evidence type="ECO:0000256" key="3">
    <source>
        <dbReference type="ARBA" id="ARBA00022989"/>
    </source>
</evidence>
<dbReference type="RefSeq" id="WP_301229020.1">
    <property type="nucleotide sequence ID" value="NZ_JAROCG010000002.1"/>
</dbReference>
<protein>
    <submittedName>
        <fullName evidence="6">Energy-coupling factor transporter transmembrane component T</fullName>
    </submittedName>
</protein>
<keyword evidence="2 5" id="KW-0812">Transmembrane</keyword>
<sequence>MPRRRIYNPLTELLAAVLLVVLVLVVNRWAFSLAVLVFGVLPAVLLSGRARQIGLAIVLVAGPLLLSSLLLHGLFFPEGSTVLVDLDIARVTTEGLIFAAGMGLRMTVFTGVLLTAAMTLDIPELLATMTHRGWNRKLVFIVGSAVGLLPHVALRAQQVTRAQQARGLVVGRGSLSRFRALVAVTTPLVIGLLVDASERNSMLEARGFSSPGARTSYLPDTDTPHQRRARRAMVGVVGAFSVAWLVVAAIA</sequence>
<name>A0ABT8K6Q9_9MICC</name>
<evidence type="ECO:0000313" key="7">
    <source>
        <dbReference type="Proteomes" id="UP001174209"/>
    </source>
</evidence>
<dbReference type="Proteomes" id="UP001174209">
    <property type="component" value="Unassembled WGS sequence"/>
</dbReference>
<gene>
    <name evidence="6" type="ORF">P5G52_15125</name>
</gene>
<evidence type="ECO:0000256" key="1">
    <source>
        <dbReference type="ARBA" id="ARBA00004141"/>
    </source>
</evidence>
<evidence type="ECO:0000313" key="6">
    <source>
        <dbReference type="EMBL" id="MDN4612197.1"/>
    </source>
</evidence>
<keyword evidence="4 5" id="KW-0472">Membrane</keyword>
<dbReference type="InterPro" id="IPR003339">
    <property type="entry name" value="ABC/ECF_trnsptr_transmembrane"/>
</dbReference>
<feature type="transmembrane region" description="Helical" evidence="5">
    <location>
        <begin position="138"/>
        <end position="156"/>
    </location>
</feature>
<feature type="transmembrane region" description="Helical" evidence="5">
    <location>
        <begin position="55"/>
        <end position="76"/>
    </location>
</feature>
<feature type="transmembrane region" description="Helical" evidence="5">
    <location>
        <begin position="31"/>
        <end position="48"/>
    </location>
</feature>
<keyword evidence="3 5" id="KW-1133">Transmembrane helix</keyword>
<evidence type="ECO:0000256" key="4">
    <source>
        <dbReference type="ARBA" id="ARBA00023136"/>
    </source>
</evidence>
<evidence type="ECO:0000256" key="5">
    <source>
        <dbReference type="SAM" id="Phobius"/>
    </source>
</evidence>
<feature type="transmembrane region" description="Helical" evidence="5">
    <location>
        <begin position="7"/>
        <end position="25"/>
    </location>
</feature>
<accession>A0ABT8K6Q9</accession>
<dbReference type="Pfam" id="PF02361">
    <property type="entry name" value="CbiQ"/>
    <property type="match status" value="1"/>
</dbReference>